<comment type="caution">
    <text evidence="1">The sequence shown here is derived from an EMBL/GenBank/DDBJ whole genome shotgun (WGS) entry which is preliminary data.</text>
</comment>
<organism evidence="1 2">
    <name type="scientific">Deefgea chitinilytica</name>
    <dbReference type="NCBI Taxonomy" id="570276"/>
    <lineage>
        <taxon>Bacteria</taxon>
        <taxon>Pseudomonadati</taxon>
        <taxon>Pseudomonadota</taxon>
        <taxon>Betaproteobacteria</taxon>
        <taxon>Neisseriales</taxon>
        <taxon>Chitinibacteraceae</taxon>
        <taxon>Deefgea</taxon>
    </lineage>
</organism>
<reference evidence="1 2" key="1">
    <citation type="submission" date="2019-11" db="EMBL/GenBank/DDBJ databases">
        <title>Novel Deefgea species.</title>
        <authorList>
            <person name="Han J.-H."/>
        </authorList>
    </citation>
    <scope>NUCLEOTIDE SEQUENCE [LARGE SCALE GENOMIC DNA]</scope>
    <source>
        <strain evidence="1 2">LMG 24817</strain>
    </source>
</reference>
<evidence type="ECO:0000313" key="2">
    <source>
        <dbReference type="Proteomes" id="UP001195660"/>
    </source>
</evidence>
<keyword evidence="2" id="KW-1185">Reference proteome</keyword>
<evidence type="ECO:0000313" key="1">
    <source>
        <dbReference type="EMBL" id="MBM5571585.1"/>
    </source>
</evidence>
<dbReference type="EMBL" id="WOFE01000003">
    <property type="protein sequence ID" value="MBM5571585.1"/>
    <property type="molecule type" value="Genomic_DNA"/>
</dbReference>
<evidence type="ECO:0008006" key="3">
    <source>
        <dbReference type="Google" id="ProtNLM"/>
    </source>
</evidence>
<accession>A0ABS2CD34</accession>
<protein>
    <recommendedName>
        <fullName evidence="3">DUF5064 family protein</fullName>
    </recommendedName>
</protein>
<proteinExistence type="predicted"/>
<gene>
    <name evidence="1" type="ORF">GM173_08320</name>
</gene>
<dbReference type="RefSeq" id="WP_203570921.1">
    <property type="nucleotide sequence ID" value="NZ_WOFE01000003.1"/>
</dbReference>
<name>A0ABS2CD34_9NEIS</name>
<dbReference type="Proteomes" id="UP001195660">
    <property type="component" value="Unassembled WGS sequence"/>
</dbReference>
<sequence length="118" mass="13894">MITPKHQHLYEVNIDGELFICLYEEGIEGKSVPRFVFDLDAKHGRFEVLDFMTNAEDIVRELGHAFDYYDKPFQAVVFIRILEKYLRGKDMTVAEYRTKIHGIINRFFGVANFAKEQE</sequence>